<dbReference type="GO" id="GO:0046983">
    <property type="term" value="F:protein dimerization activity"/>
    <property type="evidence" value="ECO:0007669"/>
    <property type="project" value="InterPro"/>
</dbReference>
<evidence type="ECO:0008006" key="4">
    <source>
        <dbReference type="Google" id="ProtNLM"/>
    </source>
</evidence>
<reference evidence="3" key="1">
    <citation type="submission" date="2015-02" db="EMBL/GenBank/DDBJ databases">
        <title>Genome sequencing for Strongylocentrotus purpuratus.</title>
        <authorList>
            <person name="Murali S."/>
            <person name="Liu Y."/>
            <person name="Vee V."/>
            <person name="English A."/>
            <person name="Wang M."/>
            <person name="Skinner E."/>
            <person name="Han Y."/>
            <person name="Muzny D.M."/>
            <person name="Worley K.C."/>
            <person name="Gibbs R.A."/>
        </authorList>
    </citation>
    <scope>NUCLEOTIDE SEQUENCE</scope>
</reference>
<dbReference type="EnsemblMetazoa" id="XM_030975901">
    <property type="protein sequence ID" value="XP_030831761"/>
    <property type="gene ID" value="LOC100892192"/>
</dbReference>
<feature type="region of interest" description="Disordered" evidence="1">
    <location>
        <begin position="150"/>
        <end position="196"/>
    </location>
</feature>
<feature type="compositionally biased region" description="Acidic residues" evidence="1">
    <location>
        <begin position="310"/>
        <end position="331"/>
    </location>
</feature>
<dbReference type="KEGG" id="spu:100892192"/>
<proteinExistence type="predicted"/>
<feature type="compositionally biased region" description="Polar residues" evidence="1">
    <location>
        <begin position="336"/>
        <end position="369"/>
    </location>
</feature>
<dbReference type="EnsemblMetazoa" id="XM_030975903">
    <property type="protein sequence ID" value="XP_030831763"/>
    <property type="gene ID" value="LOC100892192"/>
</dbReference>
<protein>
    <recommendedName>
        <fullName evidence="4">MADS-box domain-containing protein</fullName>
    </recommendedName>
</protein>
<organism evidence="2 3">
    <name type="scientific">Strongylocentrotus purpuratus</name>
    <name type="common">Purple sea urchin</name>
    <dbReference type="NCBI Taxonomy" id="7668"/>
    <lineage>
        <taxon>Eukaryota</taxon>
        <taxon>Metazoa</taxon>
        <taxon>Echinodermata</taxon>
        <taxon>Eleutherozoa</taxon>
        <taxon>Echinozoa</taxon>
        <taxon>Echinoidea</taxon>
        <taxon>Euechinoidea</taxon>
        <taxon>Echinacea</taxon>
        <taxon>Camarodonta</taxon>
        <taxon>Echinidea</taxon>
        <taxon>Strongylocentrotidae</taxon>
        <taxon>Strongylocentrotus</taxon>
    </lineage>
</organism>
<feature type="region of interest" description="Disordered" evidence="1">
    <location>
        <begin position="300"/>
        <end position="393"/>
    </location>
</feature>
<name>A0A7M7N670_STRPU</name>
<dbReference type="Proteomes" id="UP000007110">
    <property type="component" value="Unassembled WGS sequence"/>
</dbReference>
<dbReference type="InParanoid" id="A0A7M7N670"/>
<feature type="compositionally biased region" description="Polar residues" evidence="1">
    <location>
        <begin position="492"/>
        <end position="508"/>
    </location>
</feature>
<feature type="compositionally biased region" description="Basic and acidic residues" evidence="1">
    <location>
        <begin position="378"/>
        <end position="390"/>
    </location>
</feature>
<sequence>MHQLIAQEQESIVSRGSLSQTTTRMPQVNAKEKKVFVAKKLQVVEDSRRRCKARWNRVQSLFRKAHQLAELTRCQAFLYVKDEFSKTIYWGTSYALLLFQSKMDLLVVEGGKRVRSVNFVAPSSPEQSRGAVPCEALDIDKHLEGCLGSGTSREELVPSSTCESSQGSTKRSTSELTPSRAGQKSTPQKGTPSKTKIPQITIKEKKLFVDKKLQFREKSSLRFKSRCRRIKSIFKKAHALVELTKCQVFVYVKDKFSKTTYWGTSDALQLFQPMIHVDSLIKAEHKPIWTIKFVAPLEPDEHSRRTSRTDDEDPDQDELFDESDGSDDTSNDELLISSSANESLAGSTSQTALATGQSSPESTPCRSPTNPFPQKLEAPAENRTVSEDQARILPGNTKEKTVIVDKRLQFLESQRLRCKAKSNRVKGMLKKGHQLAEITNCHVFIHVKDEFSKTTYWGTKDALQLFQPTIDSAIKKGGKRVRSVKFVAPSRASESSQGTSPTNGEAPG</sequence>
<evidence type="ECO:0000256" key="1">
    <source>
        <dbReference type="SAM" id="MobiDB-lite"/>
    </source>
</evidence>
<dbReference type="RefSeq" id="XP_030831761.1">
    <property type="nucleotide sequence ID" value="XM_030975901.1"/>
</dbReference>
<evidence type="ECO:0000313" key="3">
    <source>
        <dbReference type="Proteomes" id="UP000007110"/>
    </source>
</evidence>
<dbReference type="SUPFAM" id="SSF55455">
    <property type="entry name" value="SRF-like"/>
    <property type="match status" value="1"/>
</dbReference>
<reference evidence="2" key="2">
    <citation type="submission" date="2021-01" db="UniProtKB">
        <authorList>
            <consortium name="EnsemblMetazoa"/>
        </authorList>
    </citation>
    <scope>IDENTIFICATION</scope>
</reference>
<dbReference type="AlphaFoldDB" id="A0A7M7N670"/>
<feature type="compositionally biased region" description="Polar residues" evidence="1">
    <location>
        <begin position="158"/>
        <end position="196"/>
    </location>
</feature>
<dbReference type="EnsemblMetazoa" id="XM_030975902">
    <property type="protein sequence ID" value="XP_030831762"/>
    <property type="gene ID" value="LOC100892192"/>
</dbReference>
<dbReference type="InterPro" id="IPR036879">
    <property type="entry name" value="TF_MADSbox_sf"/>
</dbReference>
<feature type="compositionally biased region" description="Basic and acidic residues" evidence="1">
    <location>
        <begin position="300"/>
        <end position="309"/>
    </location>
</feature>
<dbReference type="GeneID" id="100892192"/>
<dbReference type="RefSeq" id="XP_030831763.1">
    <property type="nucleotide sequence ID" value="XM_030975903.1"/>
</dbReference>
<accession>A0A7M7N670</accession>
<keyword evidence="3" id="KW-1185">Reference proteome</keyword>
<evidence type="ECO:0000313" key="2">
    <source>
        <dbReference type="EnsemblMetazoa" id="XP_030831762"/>
    </source>
</evidence>
<dbReference type="RefSeq" id="XP_030831762.1">
    <property type="nucleotide sequence ID" value="XM_030975902.1"/>
</dbReference>
<dbReference type="GO" id="GO:0003677">
    <property type="term" value="F:DNA binding"/>
    <property type="evidence" value="ECO:0007669"/>
    <property type="project" value="InterPro"/>
</dbReference>
<feature type="region of interest" description="Disordered" evidence="1">
    <location>
        <begin position="486"/>
        <end position="508"/>
    </location>
</feature>